<dbReference type="Proteomes" id="UP001596200">
    <property type="component" value="Unassembled WGS sequence"/>
</dbReference>
<accession>A0ABW1GUL3</accession>
<dbReference type="PANTHER" id="PTHR43611">
    <property type="entry name" value="ALPHA-D-GLUCOSE 1-PHOSPHATE PHOSPHATASE"/>
    <property type="match status" value="1"/>
</dbReference>
<dbReference type="NCBIfam" id="TIGR01509">
    <property type="entry name" value="HAD-SF-IA-v3"/>
    <property type="match status" value="1"/>
</dbReference>
<comment type="caution">
    <text evidence="1">The sequence shown here is derived from an EMBL/GenBank/DDBJ whole genome shotgun (WGS) entry which is preliminary data.</text>
</comment>
<keyword evidence="2" id="KW-1185">Reference proteome</keyword>
<dbReference type="SUPFAM" id="SSF56784">
    <property type="entry name" value="HAD-like"/>
    <property type="match status" value="1"/>
</dbReference>
<evidence type="ECO:0000313" key="1">
    <source>
        <dbReference type="EMBL" id="MFC5917254.1"/>
    </source>
</evidence>
<dbReference type="CDD" id="cd02603">
    <property type="entry name" value="HAD_sEH-N_like"/>
    <property type="match status" value="1"/>
</dbReference>
<gene>
    <name evidence="1" type="ORF">ACFP1B_28055</name>
</gene>
<dbReference type="RefSeq" id="WP_344514149.1">
    <property type="nucleotide sequence ID" value="NZ_BAAATU010000029.1"/>
</dbReference>
<dbReference type="InterPro" id="IPR023214">
    <property type="entry name" value="HAD_sf"/>
</dbReference>
<dbReference type="Pfam" id="PF00702">
    <property type="entry name" value="Hydrolase"/>
    <property type="match status" value="1"/>
</dbReference>
<dbReference type="PANTHER" id="PTHR43611:SF3">
    <property type="entry name" value="FLAVIN MONONUCLEOTIDE HYDROLASE 1, CHLOROPLATIC"/>
    <property type="match status" value="1"/>
</dbReference>
<protein>
    <submittedName>
        <fullName evidence="1">HAD family phosphatase</fullName>
    </submittedName>
</protein>
<name>A0ABW1GUL3_9ACTN</name>
<dbReference type="EMBL" id="JBHSPU010000025">
    <property type="protein sequence ID" value="MFC5917254.1"/>
    <property type="molecule type" value="Genomic_DNA"/>
</dbReference>
<dbReference type="InterPro" id="IPR036412">
    <property type="entry name" value="HAD-like_sf"/>
</dbReference>
<dbReference type="Gene3D" id="3.40.50.1000">
    <property type="entry name" value="HAD superfamily/HAD-like"/>
    <property type="match status" value="1"/>
</dbReference>
<dbReference type="InterPro" id="IPR006439">
    <property type="entry name" value="HAD-SF_hydro_IA"/>
</dbReference>
<proteinExistence type="predicted"/>
<organism evidence="1 2">
    <name type="scientific">Streptomyces pulveraceus</name>
    <dbReference type="NCBI Taxonomy" id="68258"/>
    <lineage>
        <taxon>Bacteria</taxon>
        <taxon>Bacillati</taxon>
        <taxon>Actinomycetota</taxon>
        <taxon>Actinomycetes</taxon>
        <taxon>Kitasatosporales</taxon>
        <taxon>Streptomycetaceae</taxon>
        <taxon>Streptomyces</taxon>
    </lineage>
</organism>
<evidence type="ECO:0000313" key="2">
    <source>
        <dbReference type="Proteomes" id="UP001596200"/>
    </source>
</evidence>
<dbReference type="NCBIfam" id="TIGR01549">
    <property type="entry name" value="HAD-SF-IA-v1"/>
    <property type="match status" value="1"/>
</dbReference>
<sequence>METRCVVLDIGGVLEMTPETGWDEEWERRLGLPTGSMHRRLDDIWKAGSIGRITEGEVRARVAAVLDLDAVRTDAFMADLWDEYLGSPNEELIAYVRSLRTRCRLGILSNSFVGAREREQKLYGFGDLVDDIVYSHEIGVGKPAAAAFEVTCARLGVRPEDCLFVDDAEDNIAAAEAFGMRGLLFADNAETIAGIEAHLTRRRAR</sequence>
<reference evidence="2" key="1">
    <citation type="journal article" date="2019" name="Int. J. Syst. Evol. Microbiol.">
        <title>The Global Catalogue of Microorganisms (GCM) 10K type strain sequencing project: providing services to taxonomists for standard genome sequencing and annotation.</title>
        <authorList>
            <consortium name="The Broad Institute Genomics Platform"/>
            <consortium name="The Broad Institute Genome Sequencing Center for Infectious Disease"/>
            <person name="Wu L."/>
            <person name="Ma J."/>
        </authorList>
    </citation>
    <scope>NUCLEOTIDE SEQUENCE [LARGE SCALE GENOMIC DNA]</scope>
    <source>
        <strain evidence="2">JCM 4147</strain>
    </source>
</reference>
<dbReference type="PRINTS" id="PR00413">
    <property type="entry name" value="HADHALOGNASE"/>
</dbReference>